<proteinExistence type="predicted"/>
<gene>
    <name evidence="3" type="ORF">NB063_31030</name>
</gene>
<evidence type="ECO:0000259" key="2">
    <source>
        <dbReference type="Pfam" id="PF13387"/>
    </source>
</evidence>
<dbReference type="EMBL" id="JAMQBK010000126">
    <property type="protein sequence ID" value="MCM2375078.1"/>
    <property type="molecule type" value="Genomic_DNA"/>
</dbReference>
<evidence type="ECO:0000313" key="3">
    <source>
        <dbReference type="EMBL" id="MCM2375078.1"/>
    </source>
</evidence>
<dbReference type="Pfam" id="PF13387">
    <property type="entry name" value="Lnb_N"/>
    <property type="match status" value="1"/>
</dbReference>
<dbReference type="Proteomes" id="UP001202961">
    <property type="component" value="Unassembled WGS sequence"/>
</dbReference>
<keyword evidence="1" id="KW-0472">Membrane</keyword>
<sequence length="301" mass="34542">MFCSVSQRDWICSLVSTMYRFLIPLWIMCSFSGCAVLSIGKVPSNNRNWCLEHRLMPYTTFHDVSIEIQNVRDFRHCSEKHVEPRYLNRTIRLADINRADLFVCYPGSDRSLFAHTMLSFGSACGDDYICISVEARREEGEDFGLINAVTGELELIYVVATERDMVDLRTQIREETLYRYPIKATPDQVRGLLTGLLEHANDLHRCPEFYRLLENNCTSNLLDHTGSEAVRPASKHWIGTFPGYSDVILRRLGLIEASQPIMCQRCRCEINPIAATCRFRADYSRCLRRNECGCSCSTSHP</sequence>
<keyword evidence="1" id="KW-0812">Transmembrane</keyword>
<comment type="caution">
    <text evidence="3">The sequence shown here is derived from an EMBL/GenBank/DDBJ whole genome shotgun (WGS) entry which is preliminary data.</text>
</comment>
<feature type="domain" description="Lnb N-terminal periplasmic" evidence="2">
    <location>
        <begin position="85"/>
        <end position="232"/>
    </location>
</feature>
<dbReference type="InterPro" id="IPR025178">
    <property type="entry name" value="Lnb_N"/>
</dbReference>
<evidence type="ECO:0000256" key="1">
    <source>
        <dbReference type="SAM" id="Phobius"/>
    </source>
</evidence>
<accession>A0ABT0UDV4</accession>
<protein>
    <submittedName>
        <fullName evidence="3">DUF4105 domain-containing protein</fullName>
    </submittedName>
</protein>
<name>A0ABT0UDV4_9BACT</name>
<keyword evidence="1" id="KW-1133">Transmembrane helix</keyword>
<reference evidence="3 4" key="1">
    <citation type="journal article" date="2022" name="Syst. Appl. Microbiol.">
        <title>Rhodopirellula aestuarii sp. nov., a novel member of the genus Rhodopirellula isolated from brackish sediments collected in the Tagus River estuary, Portugal.</title>
        <authorList>
            <person name="Vitorino I.R."/>
            <person name="Klimek D."/>
            <person name="Calusinska M."/>
            <person name="Lobo-da-Cunha A."/>
            <person name="Vasconcelos V."/>
            <person name="Lage O.M."/>
        </authorList>
    </citation>
    <scope>NUCLEOTIDE SEQUENCE [LARGE SCALE GENOMIC DNA]</scope>
    <source>
        <strain evidence="3 4">ICT_H3.1</strain>
    </source>
</reference>
<evidence type="ECO:0000313" key="4">
    <source>
        <dbReference type="Proteomes" id="UP001202961"/>
    </source>
</evidence>
<organism evidence="3 4">
    <name type="scientific">Aporhodopirellula aestuarii</name>
    <dbReference type="NCBI Taxonomy" id="2950107"/>
    <lineage>
        <taxon>Bacteria</taxon>
        <taxon>Pseudomonadati</taxon>
        <taxon>Planctomycetota</taxon>
        <taxon>Planctomycetia</taxon>
        <taxon>Pirellulales</taxon>
        <taxon>Pirellulaceae</taxon>
        <taxon>Aporhodopirellula</taxon>
    </lineage>
</organism>
<feature type="transmembrane region" description="Helical" evidence="1">
    <location>
        <begin position="21"/>
        <end position="40"/>
    </location>
</feature>
<keyword evidence="4" id="KW-1185">Reference proteome</keyword>